<reference evidence="1" key="1">
    <citation type="journal article" date="2019" name="bioRxiv">
        <title>The Genome of the Zebra Mussel, Dreissena polymorpha: A Resource for Invasive Species Research.</title>
        <authorList>
            <person name="McCartney M.A."/>
            <person name="Auch B."/>
            <person name="Kono T."/>
            <person name="Mallez S."/>
            <person name="Zhang Y."/>
            <person name="Obille A."/>
            <person name="Becker A."/>
            <person name="Abrahante J.E."/>
            <person name="Garbe J."/>
            <person name="Badalamenti J.P."/>
            <person name="Herman A."/>
            <person name="Mangelson H."/>
            <person name="Liachko I."/>
            <person name="Sullivan S."/>
            <person name="Sone E.D."/>
            <person name="Koren S."/>
            <person name="Silverstein K.A.T."/>
            <person name="Beckman K.B."/>
            <person name="Gohl D.M."/>
        </authorList>
    </citation>
    <scope>NUCLEOTIDE SEQUENCE</scope>
    <source>
        <strain evidence="1">Duluth1</strain>
        <tissue evidence="1">Whole animal</tissue>
    </source>
</reference>
<dbReference type="AlphaFoldDB" id="A0A9D4G1X8"/>
<evidence type="ECO:0000313" key="2">
    <source>
        <dbReference type="Proteomes" id="UP000828390"/>
    </source>
</evidence>
<proteinExistence type="predicted"/>
<evidence type="ECO:0000313" key="1">
    <source>
        <dbReference type="EMBL" id="KAH3807120.1"/>
    </source>
</evidence>
<sequence length="54" mass="6019">MEVCCESHRGQAVHYQPLPTCTSSSPWPEMDPALEYPTGLHVTPADHYLPLSHT</sequence>
<dbReference type="EMBL" id="JAIWYP010000006">
    <property type="protein sequence ID" value="KAH3807120.1"/>
    <property type="molecule type" value="Genomic_DNA"/>
</dbReference>
<reference evidence="1" key="2">
    <citation type="submission" date="2020-11" db="EMBL/GenBank/DDBJ databases">
        <authorList>
            <person name="McCartney M.A."/>
            <person name="Auch B."/>
            <person name="Kono T."/>
            <person name="Mallez S."/>
            <person name="Becker A."/>
            <person name="Gohl D.M."/>
            <person name="Silverstein K.A.T."/>
            <person name="Koren S."/>
            <person name="Bechman K.B."/>
            <person name="Herman A."/>
            <person name="Abrahante J.E."/>
            <person name="Garbe J."/>
        </authorList>
    </citation>
    <scope>NUCLEOTIDE SEQUENCE</scope>
    <source>
        <strain evidence="1">Duluth1</strain>
        <tissue evidence="1">Whole animal</tissue>
    </source>
</reference>
<gene>
    <name evidence="1" type="ORF">DPMN_135453</name>
</gene>
<keyword evidence="2" id="KW-1185">Reference proteome</keyword>
<name>A0A9D4G1X8_DREPO</name>
<accession>A0A9D4G1X8</accession>
<dbReference type="Proteomes" id="UP000828390">
    <property type="component" value="Unassembled WGS sequence"/>
</dbReference>
<protein>
    <submittedName>
        <fullName evidence="1">Uncharacterized protein</fullName>
    </submittedName>
</protein>
<organism evidence="1 2">
    <name type="scientific">Dreissena polymorpha</name>
    <name type="common">Zebra mussel</name>
    <name type="synonym">Mytilus polymorpha</name>
    <dbReference type="NCBI Taxonomy" id="45954"/>
    <lineage>
        <taxon>Eukaryota</taxon>
        <taxon>Metazoa</taxon>
        <taxon>Spiralia</taxon>
        <taxon>Lophotrochozoa</taxon>
        <taxon>Mollusca</taxon>
        <taxon>Bivalvia</taxon>
        <taxon>Autobranchia</taxon>
        <taxon>Heteroconchia</taxon>
        <taxon>Euheterodonta</taxon>
        <taxon>Imparidentia</taxon>
        <taxon>Neoheterodontei</taxon>
        <taxon>Myida</taxon>
        <taxon>Dreissenoidea</taxon>
        <taxon>Dreissenidae</taxon>
        <taxon>Dreissena</taxon>
    </lineage>
</organism>
<comment type="caution">
    <text evidence="1">The sequence shown here is derived from an EMBL/GenBank/DDBJ whole genome shotgun (WGS) entry which is preliminary data.</text>
</comment>